<evidence type="ECO:0000313" key="2">
    <source>
        <dbReference type="Proteomes" id="UP000280346"/>
    </source>
</evidence>
<accession>A0A433JDG4</accession>
<dbReference type="EMBL" id="RZIJ01000002">
    <property type="protein sequence ID" value="RUQ74933.1"/>
    <property type="molecule type" value="Genomic_DNA"/>
</dbReference>
<dbReference type="AlphaFoldDB" id="A0A433JDG4"/>
<gene>
    <name evidence="1" type="ORF">EJ913_03420</name>
</gene>
<keyword evidence="2" id="KW-1185">Reference proteome</keyword>
<comment type="caution">
    <text evidence="1">The sequence shown here is derived from an EMBL/GenBank/DDBJ whole genome shotgun (WGS) entry which is preliminary data.</text>
</comment>
<proteinExistence type="predicted"/>
<dbReference type="Pfam" id="PF25691">
    <property type="entry name" value="BW3TFN"/>
    <property type="match status" value="2"/>
</dbReference>
<reference evidence="1 2" key="1">
    <citation type="submission" date="2018-12" db="EMBL/GenBank/DDBJ databases">
        <authorList>
            <person name="Yang Y."/>
        </authorList>
    </citation>
    <scope>NUCLEOTIDE SEQUENCE [LARGE SCALE GENOMIC DNA]</scope>
    <source>
        <strain evidence="1 2">GSF71</strain>
    </source>
</reference>
<organism evidence="1 2">
    <name type="scientific">Azospirillum doebereinerae</name>
    <dbReference type="NCBI Taxonomy" id="92933"/>
    <lineage>
        <taxon>Bacteria</taxon>
        <taxon>Pseudomonadati</taxon>
        <taxon>Pseudomonadota</taxon>
        <taxon>Alphaproteobacteria</taxon>
        <taxon>Rhodospirillales</taxon>
        <taxon>Azospirillaceae</taxon>
        <taxon>Azospirillum</taxon>
    </lineage>
</organism>
<dbReference type="Proteomes" id="UP000280346">
    <property type="component" value="Unassembled WGS sequence"/>
</dbReference>
<dbReference type="RefSeq" id="WP_126994819.1">
    <property type="nucleotide sequence ID" value="NZ_JBNPXW010000002.1"/>
</dbReference>
<name>A0A433JDG4_9PROT</name>
<dbReference type="InterPro" id="IPR058040">
    <property type="entry name" value="BW3TFN"/>
</dbReference>
<protein>
    <submittedName>
        <fullName evidence="1">Uncharacterized protein</fullName>
    </submittedName>
</protein>
<sequence length="245" mass="25700">MAILTRSGRAALAAAIKAQPLHIALGEGNPDWDTTKSGAFTFTSDTLVLPHHGLSAVSVTSPGYVPGTVDEAGNPVTPPEGTLYAAGVDYTLDAAAGTLIRLAGGAIVAGAQIHATYRVDRPAEDPAATALRAEVGRRLVEEVAFVTPDPDGGIVVPTGRYAVSTNPTQHLFVRVRFDFADAATATVREQALFVGSLTDPALPAGQRYFSAAEVEEPGILLLLQHSVPIVRQPSTRETFEFVVTF</sequence>
<dbReference type="OrthoDB" id="8212120at2"/>
<evidence type="ECO:0000313" key="1">
    <source>
        <dbReference type="EMBL" id="RUQ74933.1"/>
    </source>
</evidence>